<accession>A0A512DTF4</accession>
<feature type="region of interest" description="Disordered" evidence="1">
    <location>
        <begin position="216"/>
        <end position="263"/>
    </location>
</feature>
<protein>
    <recommendedName>
        <fullName evidence="4">Helix-turn-helix domain-containing protein</fullName>
    </recommendedName>
</protein>
<proteinExistence type="predicted"/>
<evidence type="ECO:0000256" key="1">
    <source>
        <dbReference type="SAM" id="MobiDB-lite"/>
    </source>
</evidence>
<dbReference type="SUPFAM" id="SSF46785">
    <property type="entry name" value="Winged helix' DNA-binding domain"/>
    <property type="match status" value="1"/>
</dbReference>
<reference evidence="2 3" key="1">
    <citation type="submission" date="2019-07" db="EMBL/GenBank/DDBJ databases">
        <title>Whole genome shotgun sequence of Skermanella aerolata NBRC 106429.</title>
        <authorList>
            <person name="Hosoyama A."/>
            <person name="Uohara A."/>
            <person name="Ohji S."/>
            <person name="Ichikawa N."/>
        </authorList>
    </citation>
    <scope>NUCLEOTIDE SEQUENCE [LARGE SCALE GENOMIC DNA]</scope>
    <source>
        <strain evidence="2 3">NBRC 106429</strain>
    </source>
</reference>
<dbReference type="RefSeq" id="WP_169789356.1">
    <property type="nucleotide sequence ID" value="NZ_BJYZ01000018.1"/>
</dbReference>
<dbReference type="Proteomes" id="UP000321523">
    <property type="component" value="Unassembled WGS sequence"/>
</dbReference>
<name>A0A512DTF4_9PROT</name>
<dbReference type="InterPro" id="IPR036388">
    <property type="entry name" value="WH-like_DNA-bd_sf"/>
</dbReference>
<dbReference type="Pfam" id="PF13730">
    <property type="entry name" value="HTH_36"/>
    <property type="match status" value="1"/>
</dbReference>
<sequence>MESPEGISGRWGVVRAEWLFNPDVGVDEFALLACLSTYQDKAGLCWPSQSTLAARLKRSRPWIIKVLNRLEQLGLIERTRRLRGDGGLRSCLYRIVPSEACAIGIAADAVPEHASSGPRHDRGCHGDDMNQTHPIQERISLPREAERVSSGVAKPVPDDWTPSAQDLAWAAETHPGIDAEALTKAFVTGCRAKGYRYIDVGCAWRGWFANQERWRREREGNSHDGAGERAKPSRGKGTGRSGNPSGAPGKAGAEHRTGADLAGRNAAEADACLERILARRTGHPPAGNGPG</sequence>
<gene>
    <name evidence="2" type="ORF">SAE02_39000</name>
</gene>
<evidence type="ECO:0000313" key="3">
    <source>
        <dbReference type="Proteomes" id="UP000321523"/>
    </source>
</evidence>
<dbReference type="AlphaFoldDB" id="A0A512DTF4"/>
<evidence type="ECO:0000313" key="2">
    <source>
        <dbReference type="EMBL" id="GEO39752.1"/>
    </source>
</evidence>
<keyword evidence="3" id="KW-1185">Reference proteome</keyword>
<evidence type="ECO:0008006" key="4">
    <source>
        <dbReference type="Google" id="ProtNLM"/>
    </source>
</evidence>
<feature type="compositionally biased region" description="Basic and acidic residues" evidence="1">
    <location>
        <begin position="216"/>
        <end position="231"/>
    </location>
</feature>
<comment type="caution">
    <text evidence="2">The sequence shown here is derived from an EMBL/GenBank/DDBJ whole genome shotgun (WGS) entry which is preliminary data.</text>
</comment>
<dbReference type="Gene3D" id="1.10.10.10">
    <property type="entry name" value="Winged helix-like DNA-binding domain superfamily/Winged helix DNA-binding domain"/>
    <property type="match status" value="1"/>
</dbReference>
<dbReference type="EMBL" id="BJYZ01000018">
    <property type="protein sequence ID" value="GEO39752.1"/>
    <property type="molecule type" value="Genomic_DNA"/>
</dbReference>
<organism evidence="2 3">
    <name type="scientific">Skermanella aerolata</name>
    <dbReference type="NCBI Taxonomy" id="393310"/>
    <lineage>
        <taxon>Bacteria</taxon>
        <taxon>Pseudomonadati</taxon>
        <taxon>Pseudomonadota</taxon>
        <taxon>Alphaproteobacteria</taxon>
        <taxon>Rhodospirillales</taxon>
        <taxon>Azospirillaceae</taxon>
        <taxon>Skermanella</taxon>
    </lineage>
</organism>
<dbReference type="InterPro" id="IPR036390">
    <property type="entry name" value="WH_DNA-bd_sf"/>
</dbReference>